<reference evidence="1 2" key="1">
    <citation type="journal article" date="2016" name="Sci. Rep.">
        <title>Genomic and phenotypic characterization of the species Acinetobacter venetianus.</title>
        <authorList>
            <person name="Fondi M."/>
            <person name="Maida I."/>
            <person name="Perrin E."/>
            <person name="Orlandini V."/>
            <person name="La Torre L."/>
            <person name="Bosi E."/>
            <person name="Negroni A."/>
            <person name="Zanaroli G."/>
            <person name="Fava F."/>
            <person name="Decorosi F."/>
            <person name="Giovannetti L."/>
            <person name="Viti C."/>
            <person name="Vaneechoutte M."/>
            <person name="Dijkshoorn L."/>
            <person name="Fani R."/>
        </authorList>
    </citation>
    <scope>NUCLEOTIDE SEQUENCE [LARGE SCALE GENOMIC DNA]</scope>
    <source>
        <strain evidence="1 2">LUH5627</strain>
    </source>
</reference>
<evidence type="ECO:0000313" key="2">
    <source>
        <dbReference type="Proteomes" id="UP000075680"/>
    </source>
</evidence>
<protein>
    <submittedName>
        <fullName evidence="1">Uncharacterized protein</fullName>
    </submittedName>
</protein>
<comment type="caution">
    <text evidence="1">The sequence shown here is derived from an EMBL/GenBank/DDBJ whole genome shotgun (WGS) entry which is preliminary data.</text>
</comment>
<organism evidence="1 2">
    <name type="scientific">Acinetobacter venetianus</name>
    <dbReference type="NCBI Taxonomy" id="52133"/>
    <lineage>
        <taxon>Bacteria</taxon>
        <taxon>Pseudomonadati</taxon>
        <taxon>Pseudomonadota</taxon>
        <taxon>Gammaproteobacteria</taxon>
        <taxon>Moraxellales</taxon>
        <taxon>Moraxellaceae</taxon>
        <taxon>Acinetobacter</taxon>
    </lineage>
</organism>
<dbReference type="AlphaFoldDB" id="A0A150HQH9"/>
<dbReference type="Proteomes" id="UP000075680">
    <property type="component" value="Unassembled WGS sequence"/>
</dbReference>
<name>A0A150HQH9_9GAMM</name>
<dbReference type="PATRIC" id="fig|52133.18.peg.1797"/>
<dbReference type="EMBL" id="JRUE01000159">
    <property type="protein sequence ID" value="KXZ68865.1"/>
    <property type="molecule type" value="Genomic_DNA"/>
</dbReference>
<gene>
    <name evidence="1" type="ORF">AVENLUH5627_01729</name>
</gene>
<proteinExistence type="predicted"/>
<sequence length="282" mass="33981">MSNCTKYLNVLTWLDAYHIRIACTEKFIFLNQCIISPLPVFHWFDQYVENKKEWGFLDIHIYNQLLLSYQKEKDFDELKREALQVYNKNLEIMRTACNELKLFPLFKERSEMMLKKVVDEKKVYEKSIDFMLSIIRKYADTEKMSELFRNEMGVFPKHLNNIKAPNVIEKIWSLYKEKEGYKNFNINDFWTITVNEKIKGRELYNYEKVNIFYNMMNFIGFEQDTKIDQIDGIQRSMSDFTHAQIASFCDFFFTHDKKLEIKTKAIYEYLGVNTKFANINLK</sequence>
<accession>A0A150HQH9</accession>
<evidence type="ECO:0000313" key="1">
    <source>
        <dbReference type="EMBL" id="KXZ68865.1"/>
    </source>
</evidence>